<dbReference type="EMBL" id="KZ155790">
    <property type="protein sequence ID" value="OUS45501.1"/>
    <property type="molecule type" value="Genomic_DNA"/>
</dbReference>
<proteinExistence type="predicted"/>
<evidence type="ECO:0000313" key="2">
    <source>
        <dbReference type="EMBL" id="OUS45501.1"/>
    </source>
</evidence>
<feature type="region of interest" description="Disordered" evidence="1">
    <location>
        <begin position="225"/>
        <end position="263"/>
    </location>
</feature>
<protein>
    <submittedName>
        <fullName evidence="2">Uncharacterized protein</fullName>
    </submittedName>
</protein>
<feature type="compositionally biased region" description="Acidic residues" evidence="1">
    <location>
        <begin position="239"/>
        <end position="263"/>
    </location>
</feature>
<reference evidence="2" key="1">
    <citation type="submission" date="2017-04" db="EMBL/GenBank/DDBJ databases">
        <title>Population genomics of picophytoplankton unveils novel chromosome hypervariability.</title>
        <authorList>
            <consortium name="DOE Joint Genome Institute"/>
            <person name="Blanc-Mathieu R."/>
            <person name="Krasovec M."/>
            <person name="Hebrard M."/>
            <person name="Yau S."/>
            <person name="Desgranges E."/>
            <person name="Martin J."/>
            <person name="Schackwitz W."/>
            <person name="Kuo A."/>
            <person name="Salin G."/>
            <person name="Donnadieu C."/>
            <person name="Desdevises Y."/>
            <person name="Sanchez-Ferandin S."/>
            <person name="Moreau H."/>
            <person name="Rivals E."/>
            <person name="Grigoriev I.V."/>
            <person name="Grimsley N."/>
            <person name="Eyre-Walker A."/>
            <person name="Piganeau G."/>
        </authorList>
    </citation>
    <scope>NUCLEOTIDE SEQUENCE [LARGE SCALE GENOMIC DNA]</scope>
    <source>
        <strain evidence="2">RCC 1115</strain>
    </source>
</reference>
<dbReference type="Proteomes" id="UP000195557">
    <property type="component" value="Unassembled WGS sequence"/>
</dbReference>
<evidence type="ECO:0000256" key="1">
    <source>
        <dbReference type="SAM" id="MobiDB-lite"/>
    </source>
</evidence>
<dbReference type="AlphaFoldDB" id="A0A1Y5I7U6"/>
<feature type="region of interest" description="Disordered" evidence="1">
    <location>
        <begin position="1"/>
        <end position="44"/>
    </location>
</feature>
<feature type="compositionally biased region" description="Low complexity" evidence="1">
    <location>
        <begin position="228"/>
        <end position="238"/>
    </location>
</feature>
<sequence>MGGQEGSPSKSPISPKDKGKRKKRQREGAPSSSKGAKGEGNGRTTTAARGAEALECYPMIMKCACVQKHVQCFEHAKGAASRCVFSKTDGVLGKIARDSWCLRVSRQSNEEQDRDASLDMYCHFACCDPFVYGLWLHSIDGAKWYYRHEFDEHFSKFPGYETFVEDLVRNKWSPDEISGLKNYWYGLIERSANKGDLPTNQERADIVGYKRTCGMDTNKRVLMKKRASMSQSAASAWAEGEEDEDEEENESASEGTDEDEEEF</sequence>
<name>A0A1Y5I7U6_OSTTA</name>
<accession>A0A1Y5I7U6</accession>
<organism evidence="2">
    <name type="scientific">Ostreococcus tauri</name>
    <name type="common">Marine green alga</name>
    <dbReference type="NCBI Taxonomy" id="70448"/>
    <lineage>
        <taxon>Eukaryota</taxon>
        <taxon>Viridiplantae</taxon>
        <taxon>Chlorophyta</taxon>
        <taxon>Mamiellophyceae</taxon>
        <taxon>Mamiellales</taxon>
        <taxon>Bathycoccaceae</taxon>
        <taxon>Ostreococcus</taxon>
    </lineage>
</organism>
<gene>
    <name evidence="2" type="ORF">BE221DRAFT_206537</name>
</gene>